<evidence type="ECO:0000313" key="4">
    <source>
        <dbReference type="Proteomes" id="UP000179037"/>
    </source>
</evidence>
<dbReference type="FunFam" id="2.70.70.10:FF:000003">
    <property type="entry name" value="Murein hydrolase activator EnvC"/>
    <property type="match status" value="1"/>
</dbReference>
<dbReference type="Pfam" id="PF01551">
    <property type="entry name" value="Peptidase_M23"/>
    <property type="match status" value="1"/>
</dbReference>
<reference evidence="3 4" key="1">
    <citation type="journal article" date="2016" name="Nat. Commun.">
        <title>Thousands of microbial genomes shed light on interconnected biogeochemical processes in an aquifer system.</title>
        <authorList>
            <person name="Anantharaman K."/>
            <person name="Brown C.T."/>
            <person name="Hug L.A."/>
            <person name="Sharon I."/>
            <person name="Castelle C.J."/>
            <person name="Probst A.J."/>
            <person name="Thomas B.C."/>
            <person name="Singh A."/>
            <person name="Wilkins M.J."/>
            <person name="Karaoz U."/>
            <person name="Brodie E.L."/>
            <person name="Williams K.H."/>
            <person name="Hubbard S.S."/>
            <person name="Banfield J.F."/>
        </authorList>
    </citation>
    <scope>NUCLEOTIDE SEQUENCE [LARGE SCALE GENOMIC DNA]</scope>
</reference>
<dbReference type="PANTHER" id="PTHR21666:SF270">
    <property type="entry name" value="MUREIN HYDROLASE ACTIVATOR ENVC"/>
    <property type="match status" value="1"/>
</dbReference>
<dbReference type="PANTHER" id="PTHR21666">
    <property type="entry name" value="PEPTIDASE-RELATED"/>
    <property type="match status" value="1"/>
</dbReference>
<dbReference type="GO" id="GO:0004222">
    <property type="term" value="F:metalloendopeptidase activity"/>
    <property type="evidence" value="ECO:0007669"/>
    <property type="project" value="TreeGrafter"/>
</dbReference>
<name>A0A1F6U3C1_9PROT</name>
<sequence length="372" mass="42532">MLVAFLNPAYGADARGGNEERLKKLRVRIEALQEKLNDTRGRRDDVREEVRGLERRIGGLLHNLRETGARLRANEKKLADLDARAARELGNIGVQRQQLARQIYTAYLMGRQEYPKMLLNQENPARVSRVVTYYRYLNQARTERIGYIQTSLSRLEALEQQIHAHRHELENLRTSQREQKTSLETSRARRGELLASLNREVRDQSKQIDRLRADEKRLEQLIEELKTVLPDPPLPSGAHTRFAKLRGRLPLPTRGRILARYGAQKNVGNLKWRGLLIGGREGQNVISVFRGRVVFADWLRGFGLLLILDHGDGYMTLYGHNQSLHQGVGEWVEAGATVASLGNTGDMAQPGLYFEIRQNGEPRDPLIWCKAR</sequence>
<protein>
    <recommendedName>
        <fullName evidence="2">M23ase beta-sheet core domain-containing protein</fullName>
    </recommendedName>
</protein>
<dbReference type="InterPro" id="IPR011055">
    <property type="entry name" value="Dup_hybrid_motif"/>
</dbReference>
<dbReference type="AlphaFoldDB" id="A0A1F6U3C1"/>
<gene>
    <name evidence="3" type="ORF">A3A87_01570</name>
</gene>
<keyword evidence="1" id="KW-0175">Coiled coil</keyword>
<organism evidence="3 4">
    <name type="scientific">Candidatus Muproteobacteria bacterium RIFCSPLOWO2_01_FULL_60_18</name>
    <dbReference type="NCBI Taxonomy" id="1817768"/>
    <lineage>
        <taxon>Bacteria</taxon>
        <taxon>Pseudomonadati</taxon>
        <taxon>Pseudomonadota</taxon>
        <taxon>Candidatus Muproteobacteria</taxon>
    </lineage>
</organism>
<dbReference type="InterPro" id="IPR050570">
    <property type="entry name" value="Cell_wall_metabolism_enzyme"/>
</dbReference>
<evidence type="ECO:0000256" key="1">
    <source>
        <dbReference type="SAM" id="Coils"/>
    </source>
</evidence>
<evidence type="ECO:0000313" key="3">
    <source>
        <dbReference type="EMBL" id="OGI51852.1"/>
    </source>
</evidence>
<dbReference type="Gene3D" id="2.70.70.10">
    <property type="entry name" value="Glucose Permease (Domain IIA)"/>
    <property type="match status" value="1"/>
</dbReference>
<comment type="caution">
    <text evidence="3">The sequence shown here is derived from an EMBL/GenBank/DDBJ whole genome shotgun (WGS) entry which is preliminary data.</text>
</comment>
<dbReference type="SUPFAM" id="SSF51261">
    <property type="entry name" value="Duplicated hybrid motif"/>
    <property type="match status" value="1"/>
</dbReference>
<evidence type="ECO:0000259" key="2">
    <source>
        <dbReference type="Pfam" id="PF01551"/>
    </source>
</evidence>
<dbReference type="Gene3D" id="6.10.250.3150">
    <property type="match status" value="1"/>
</dbReference>
<feature type="coiled-coil region" evidence="1">
    <location>
        <begin position="148"/>
        <end position="228"/>
    </location>
</feature>
<feature type="coiled-coil region" evidence="1">
    <location>
        <begin position="15"/>
        <end position="56"/>
    </location>
</feature>
<dbReference type="Proteomes" id="UP000179037">
    <property type="component" value="Unassembled WGS sequence"/>
</dbReference>
<dbReference type="EMBL" id="MFTC01000031">
    <property type="protein sequence ID" value="OGI51852.1"/>
    <property type="molecule type" value="Genomic_DNA"/>
</dbReference>
<dbReference type="STRING" id="1817768.A3A87_01570"/>
<dbReference type="CDD" id="cd12797">
    <property type="entry name" value="M23_peptidase"/>
    <property type="match status" value="1"/>
</dbReference>
<proteinExistence type="predicted"/>
<accession>A0A1F6U3C1</accession>
<dbReference type="InterPro" id="IPR016047">
    <property type="entry name" value="M23ase_b-sheet_dom"/>
</dbReference>
<feature type="domain" description="M23ase beta-sheet core" evidence="2">
    <location>
        <begin position="272"/>
        <end position="365"/>
    </location>
</feature>